<evidence type="ECO:0000313" key="1">
    <source>
        <dbReference type="EMBL" id="PWK40063.1"/>
    </source>
</evidence>
<evidence type="ECO:0000313" key="2">
    <source>
        <dbReference type="Proteomes" id="UP000245697"/>
    </source>
</evidence>
<sequence>MRYLIFFETPDGGWRVPRQTLMTRLSTDWPGATLVPAAEMGVTRQRDVGWTYAEDGADIEGWSATDGSGISLEGDDDLTARFAAWYRSLVPDGITVRFSDEMYSFDVEVPAGASPGEVAELLRTS</sequence>
<dbReference type="OrthoDB" id="3697902at2"/>
<comment type="caution">
    <text evidence="1">The sequence shown here is derived from an EMBL/GenBank/DDBJ whole genome shotgun (WGS) entry which is preliminary data.</text>
</comment>
<organism evidence="1 2">
    <name type="scientific">Actinoplanes xinjiangensis</name>
    <dbReference type="NCBI Taxonomy" id="512350"/>
    <lineage>
        <taxon>Bacteria</taxon>
        <taxon>Bacillati</taxon>
        <taxon>Actinomycetota</taxon>
        <taxon>Actinomycetes</taxon>
        <taxon>Micromonosporales</taxon>
        <taxon>Micromonosporaceae</taxon>
        <taxon>Actinoplanes</taxon>
    </lineage>
</organism>
<proteinExistence type="predicted"/>
<reference evidence="1 2" key="1">
    <citation type="submission" date="2018-05" db="EMBL/GenBank/DDBJ databases">
        <title>Genomic Encyclopedia of Archaeal and Bacterial Type Strains, Phase II (KMG-II): from individual species to whole genera.</title>
        <authorList>
            <person name="Goeker M."/>
        </authorList>
    </citation>
    <scope>NUCLEOTIDE SEQUENCE [LARGE SCALE GENOMIC DNA]</scope>
    <source>
        <strain evidence="1 2">DSM 45184</strain>
    </source>
</reference>
<keyword evidence="2" id="KW-1185">Reference proteome</keyword>
<gene>
    <name evidence="1" type="ORF">BC793_1202</name>
</gene>
<protein>
    <submittedName>
        <fullName evidence="1">Uncharacterized protein</fullName>
    </submittedName>
</protein>
<name>A0A316F445_9ACTN</name>
<accession>A0A316F445</accession>
<dbReference type="AlphaFoldDB" id="A0A316F445"/>
<dbReference type="EMBL" id="QGGR01000020">
    <property type="protein sequence ID" value="PWK40063.1"/>
    <property type="molecule type" value="Genomic_DNA"/>
</dbReference>
<dbReference type="RefSeq" id="WP_109599979.1">
    <property type="nucleotide sequence ID" value="NZ_BONA01000073.1"/>
</dbReference>
<dbReference type="Proteomes" id="UP000245697">
    <property type="component" value="Unassembled WGS sequence"/>
</dbReference>